<reference evidence="1 2" key="1">
    <citation type="journal article" date="2019" name="Sci. Rep.">
        <title>Orb-weaving spider Araneus ventricosus genome elucidates the spidroin gene catalogue.</title>
        <authorList>
            <person name="Kono N."/>
            <person name="Nakamura H."/>
            <person name="Ohtoshi R."/>
            <person name="Moran D.A.P."/>
            <person name="Shinohara A."/>
            <person name="Yoshida Y."/>
            <person name="Fujiwara M."/>
            <person name="Mori M."/>
            <person name="Tomita M."/>
            <person name="Arakawa K."/>
        </authorList>
    </citation>
    <scope>NUCLEOTIDE SEQUENCE [LARGE SCALE GENOMIC DNA]</scope>
</reference>
<dbReference type="EMBL" id="BGPR01058950">
    <property type="protein sequence ID" value="GBO35036.1"/>
    <property type="molecule type" value="Genomic_DNA"/>
</dbReference>
<evidence type="ECO:0000313" key="1">
    <source>
        <dbReference type="EMBL" id="GBO35036.1"/>
    </source>
</evidence>
<sequence length="163" mass="18851">MSPACLLHNENTLENLSTFAFINKTSNDGAKFAFDKRKYFEKFLRRFYLPKQISKCLPFMDLLQTTWIKLLQRARRLPALHTTSPTNLNKDICEFQYFGFLAKHICTTSEEPTIHQATWSSFRRFEVSTAGDCGRRGAAPVPRIQLRRGLSCSYMPGSARMMR</sequence>
<name>A0A4Y2WEN8_ARAVE</name>
<dbReference type="Proteomes" id="UP000499080">
    <property type="component" value="Unassembled WGS sequence"/>
</dbReference>
<proteinExistence type="predicted"/>
<keyword evidence="2" id="KW-1185">Reference proteome</keyword>
<evidence type="ECO:0000313" key="2">
    <source>
        <dbReference type="Proteomes" id="UP000499080"/>
    </source>
</evidence>
<dbReference type="AlphaFoldDB" id="A0A4Y2WEN8"/>
<comment type="caution">
    <text evidence="1">The sequence shown here is derived from an EMBL/GenBank/DDBJ whole genome shotgun (WGS) entry which is preliminary data.</text>
</comment>
<protein>
    <submittedName>
        <fullName evidence="1">Uncharacterized protein</fullName>
    </submittedName>
</protein>
<accession>A0A4Y2WEN8</accession>
<gene>
    <name evidence="1" type="ORF">AVEN_176656_1</name>
</gene>
<organism evidence="1 2">
    <name type="scientific">Araneus ventricosus</name>
    <name type="common">Orbweaver spider</name>
    <name type="synonym">Epeira ventricosa</name>
    <dbReference type="NCBI Taxonomy" id="182803"/>
    <lineage>
        <taxon>Eukaryota</taxon>
        <taxon>Metazoa</taxon>
        <taxon>Ecdysozoa</taxon>
        <taxon>Arthropoda</taxon>
        <taxon>Chelicerata</taxon>
        <taxon>Arachnida</taxon>
        <taxon>Araneae</taxon>
        <taxon>Araneomorphae</taxon>
        <taxon>Entelegynae</taxon>
        <taxon>Araneoidea</taxon>
        <taxon>Araneidae</taxon>
        <taxon>Araneus</taxon>
    </lineage>
</organism>